<dbReference type="InterPro" id="IPR041286">
    <property type="entry name" value="MBG_2"/>
</dbReference>
<keyword evidence="8" id="KW-1185">Reference proteome</keyword>
<evidence type="ECO:0000256" key="2">
    <source>
        <dbReference type="ARBA" id="ARBA00022737"/>
    </source>
</evidence>
<dbReference type="GO" id="GO:0098609">
    <property type="term" value="P:cell-cell adhesion"/>
    <property type="evidence" value="ECO:0007669"/>
    <property type="project" value="TreeGrafter"/>
</dbReference>
<feature type="domain" description="Ig-like" evidence="6">
    <location>
        <begin position="2103"/>
        <end position="2192"/>
    </location>
</feature>
<dbReference type="SUPFAM" id="SSF48726">
    <property type="entry name" value="Immunoglobulin"/>
    <property type="match status" value="6"/>
</dbReference>
<dbReference type="PROSITE" id="PS50835">
    <property type="entry name" value="IG_LIKE"/>
    <property type="match status" value="6"/>
</dbReference>
<dbReference type="InterPro" id="IPR003598">
    <property type="entry name" value="Ig_sub2"/>
</dbReference>
<sequence>MNLIRAFSTIFCLGFSFITIAMAAPADLDPVFLSGIGVGITGPTYPDSGPTGAVQALGIQPSGAILVGGGGGMGRHNNVGELTALKRLLPDGSLDLSFAANGAFVQGPHTTVVGQASEVNAILVNADGSFFIGGVFENYGPASTVRALVAKVDADGTLDPTFVPPTLASNGAGRYVQSLALDKNGGLLIAGAFSAGGRANLIRVDAQTGAQDLTFDSSAVVGSSRVVDCVNLAQDGRIYVSGSAGNFGGYPYVFRLLPGGQEDTSFHVPFANEYGRVNRVLALPSGQVIIGGGYTLAGNPQGAYFTGLTANGAPDAAFNANLGTGANGWMGGLLQLLPDGRILAGGIFNLFNETHVASLIILNPDGTRDTTFTPAPYSTDRNNYTTHFYSAVPLNDGRIVAGGWFSRVTDPELEINNLVAFEGDGTAGAGTLKFSSPVYSAFEDGGSVTVQVARTAGIAGAVSVSYATGGGNAVAGTHYTSTSGSLSWADGESGAKSITIPLTDNVPANATRTFQVTLNGPTGGATLGTVAMTQVSILDDDSPPEIVTSPSNVTLNQGANLNLSVTVNSTVPVTFQWQYNSGSGFANILGATFRNLQISQVNPQNHTGQYRVVVTSTNGSVPSAAATVNVLTPAGSVVPSFTSTLGSNRAISAAAPDFQGRWIVVTNQNGAPTVRTLQRLLQDGTVDTSFTESTFDNGVSTVHVLQDGRILVGGFFDTVTSPASGSAVSRPDLARFQANGVLDTTYTPSLPTVNNLYVETIAPGAGGTFYVGFGSGGGLRRYLANGTLDSSFTAPATLGSDLQGKVDAVVEQGISGMVLVAHMIGRNGQGFTYNLSRLNANGTVDSGFTAVSAIGGEIETIGLYANGQKIAIGGRFSGLNGSHNPGPRMAVLDVAGNADSSFVSPFNNTEGKVSGILDQDGKLVIAGEFLTIGGINLRGVARLKLDGSIDSSFVVGAGTNGSVNSLHLTSMRDLFIAGNFTSVNGVTKNYAAELLGNAQVGTLGFEPARVTYTEAAKTITLLVRRYGSVLNAISVQWSTADALTGNSATAGTDYTAATGTLSWGPGDSNGKFITLTLLADGTQESTENFRVVLSDPQGPVTTGADATVTLLDSDTPVTFTTQPAASTARLVGESLTLTAAATSPTPISYQWHLNGAPVTSATGTTLNIAALTQAQAGLYVLVATNAAGSFSSAPAQVIVTARSGGIFAGQATAGRPSFTGGSPQAIVATGDGGVLIGGFFGVNLGNNVNKPYLIRILPNGSTDTAFPLTLNNSVRALLRQPDGKILVGGEFTSPATRLMRLNADLTLDTDFNTNVGSNLSAGQVNDIALDSTGRVYVGMSVSTNGQISRFSSAGVMDAAFAPAVNQQVTNIAVQNDDKLLVSGFFTQLAGSAANRFGRLNSDGTFDSTFTPSLGSFTFNDLLVLRDGRIFAAGNAGGGLALAHIGANGTTLSNIASSNQVYELSQAPNGKVVVTRASIGGSGSVYRIKASNPLPSPGSNDGDATFNVGTGPSADVKVVTHAPDGSIWLAGDFTTFNGVTTGGVVRLEGDPADPAIVNHPAKVGVNGGATAQMSVGAVGTNLSYQWLKNGVPLADGGRISGVTTAILTVTNVGVADDDFYSVEVTGGTPISTVTSNPAKLNVLYAPVVVSSPASASPDRGATLILTAEVLAATPATYEWRRDGGLIQNGGRYSGANTATLIIASANNADDGLYTLTVTNSQGTASTPPASVTVNQVASDRDPALVALGTTSTNSNNYVNAFLHLPDGRTLIGARGSIAGNPLNGGATNVGNQLVVIDTEGRATGPSAGNFSGTNSSVDGFFRQPDGKILVFGNFTSVANIEGPGRTRLSRLNADLSLDTSFLPVGPSSAPVAVIADGLGRIYVAGSFGGYGGNFGYNYLVRLNPDGSLDTTFKLELNDNVNAMQLLPNGKILVAGNFNSSGPFGATTTIPSLIRLNADGTLDNTFAPALPTGLIATTAVDASGRILVARNASPFGLLRLLPDGAADASFSFTATLTNAPSVITALPDGKVLVGGSFTTPTNRLFRLNEDGSLDDGFNVGTGFNSGDITAIEVDFQGRLWISGFSFTTYKGGAANRMVILQGDGPVLRFITHPASQVVDVGTASLQFSASATGNNGFAFRWKRNGLPLNDGGRVSGVTTPTLTISNVIVGDAANYTVTVTSPDNEVTSNSALLTVLSAPEILSSPVSQVVDTGTTVTFSGTARGAGTLNYQWLLGDVALTNGNGVSGATTPTLTLAGVDFADAGNYRLRVTNTISSATSGTANLTVQRRPDALAGDRPQPTFNNEVLAIHLYDDGSYLVGGAFTSVSVNGATSINRGRLARFLPDGTLDLNFSPSFNNSIRAIAVDSEGRIFVGGDFTNVIMGGITTNVTRVARFTPGLALDTAFDTVSVTPNAAGPNQSVLALAAVGDGSVYIGGKFTQIGSNTSAGVNRMARLGANGAVMANFTSGAVNDVNCIHRLSNGTLYVGGISNTWGSNAMARLVKLSATGARDGNFVSPDIFTIVYDILQLPNGSLFVAGNNLGQPYLKRLNAATGADLGFSITGHSSVVNTVARQADGKLLSGALQTFIRMDESFVRDTGMTVSLDGKVNDIAVDAQGRIYVGGNFGQINGVAKSRFAILNGGEFDSRNGLLPPQTITFAQPANRTFNPSANSLQVSASSSSSLPVSIEVTSGPATLNGSTLTITGAGEVTLTATQSGNENFSAATPVVRTFTVAKATQTINFAALSDRSMFSVPFTLSATSSSGLPVSFEWVSGPATLSGATVTLEGTEGVVTVRATQAGNANYEPAPAVVHSFLSLDTPPSPEPQTISFAPLADRLATAGPFMLSATASSGLPVGFDLVSGPATLVGNMVTPTGPSGTVTIRAIQPGNGSWQEAAAVTRSFFVTGNTPVVPVTQTITFTVSPTRYLSEGTVALSAYSSLGLAVSFEVVSGPANLSAPGVLTLTGVGTVNVRAVQAGSAAVKAAAPVIRSFKVLADPTGLTLTNLTQTYTGSPIVVGYVGVDESVEVTITYAGSETPPTQAGKYAVVATAGAVKKTGSLVINKAPLTVTADNQRKLVGQPNPSLTLSYAGFLAGDSELTIFDNQAAKPAVKPPVVTTTAKETSAGGLYSIKPAGAVAVNYLFIYVNGTLTVDTFAGQYEALLVSNGGSSLPMAKAEITVAATGKTFTGKLTTAGELAALPFKGSLTTDVEEETFTGQAIFSKGANSYVLDFILPLQGEFEITLKLNNNIVASTQEGQKLLVLAKGQTLTHTGAHTLLLGSGRVIDTSVMPVPEGVGYATATVDAKGTLKLAGKLGDGTLLTASLAADSDAGYRLFILPYKRLNSYIAGTIPLENHPNLVGRKYVDFDSEADLVWQKAPESKDKSYRAGFGPLACRMMLDPWLPPTKATKTVTAITLADRLGLNSAGQLTVAHGAFISESYDDLPVSVMVDAAGKVVVASPVTVPVNATKWKVTFTTTTGLFSGSFALSDMVEGKAVPRTVPFVGILRQPVNATEGILGGGHLLLPALSTAPTNELVSWPIEFQKP</sequence>
<feature type="signal peptide" evidence="5">
    <location>
        <begin position="1"/>
        <end position="23"/>
    </location>
</feature>
<dbReference type="InterPro" id="IPR013783">
    <property type="entry name" value="Ig-like_fold"/>
</dbReference>
<dbReference type="SUPFAM" id="SSF141072">
    <property type="entry name" value="CalX-like"/>
    <property type="match status" value="2"/>
</dbReference>
<evidence type="ECO:0000256" key="5">
    <source>
        <dbReference type="SAM" id="SignalP"/>
    </source>
</evidence>
<dbReference type="GO" id="GO:0016020">
    <property type="term" value="C:membrane"/>
    <property type="evidence" value="ECO:0007669"/>
    <property type="project" value="UniProtKB-SubCell"/>
</dbReference>
<dbReference type="Gene3D" id="2.80.10.50">
    <property type="match status" value="11"/>
</dbReference>
<evidence type="ECO:0000256" key="3">
    <source>
        <dbReference type="ARBA" id="ARBA00022837"/>
    </source>
</evidence>
<protein>
    <submittedName>
        <fullName evidence="7">Putative delta-60 repeat protein</fullName>
    </submittedName>
</protein>
<reference evidence="7 8" key="1">
    <citation type="submission" date="2020-08" db="EMBL/GenBank/DDBJ databases">
        <title>Genomic Encyclopedia of Type Strains, Phase IV (KMG-IV): sequencing the most valuable type-strain genomes for metagenomic binning, comparative biology and taxonomic classification.</title>
        <authorList>
            <person name="Goeker M."/>
        </authorList>
    </citation>
    <scope>NUCLEOTIDE SEQUENCE [LARGE SCALE GENOMIC DNA]</scope>
    <source>
        <strain evidence="7 8">DSM 12251</strain>
    </source>
</reference>
<dbReference type="PANTHER" id="PTHR44170">
    <property type="entry name" value="PROTEIN SIDEKICK"/>
    <property type="match status" value="1"/>
</dbReference>
<dbReference type="Pfam" id="PF18676">
    <property type="entry name" value="MBG_2"/>
    <property type="match status" value="1"/>
</dbReference>
<evidence type="ECO:0000313" key="7">
    <source>
        <dbReference type="EMBL" id="MBB5038299.1"/>
    </source>
</evidence>
<dbReference type="SMART" id="SM00237">
    <property type="entry name" value="Calx_beta"/>
    <property type="match status" value="2"/>
</dbReference>
<keyword evidence="3" id="KW-0106">Calcium</keyword>
<dbReference type="InterPro" id="IPR036179">
    <property type="entry name" value="Ig-like_dom_sf"/>
</dbReference>
<proteinExistence type="predicted"/>
<keyword evidence="1 5" id="KW-0732">Signal</keyword>
<name>A0A7W8DQ29_9BACT</name>
<dbReference type="InterPro" id="IPR013098">
    <property type="entry name" value="Ig_I-set"/>
</dbReference>
<feature type="domain" description="Ig-like" evidence="6">
    <location>
        <begin position="1645"/>
        <end position="1731"/>
    </location>
</feature>
<dbReference type="Pfam" id="PF03160">
    <property type="entry name" value="Calx-beta"/>
    <property type="match status" value="2"/>
</dbReference>
<accession>A0A7W8DQ29</accession>
<dbReference type="InterPro" id="IPR038081">
    <property type="entry name" value="CalX-like_sf"/>
</dbReference>
<dbReference type="Gene3D" id="2.60.40.10">
    <property type="entry name" value="Immunoglobulins"/>
    <property type="match status" value="6"/>
</dbReference>
<keyword evidence="4" id="KW-1015">Disulfide bond</keyword>
<feature type="domain" description="Ig-like" evidence="6">
    <location>
        <begin position="1553"/>
        <end position="1633"/>
    </location>
</feature>
<dbReference type="CDD" id="cd00096">
    <property type="entry name" value="Ig"/>
    <property type="match status" value="1"/>
</dbReference>
<dbReference type="SUPFAM" id="SSF101898">
    <property type="entry name" value="NHL repeat"/>
    <property type="match status" value="2"/>
</dbReference>
<dbReference type="PANTHER" id="PTHR44170:SF6">
    <property type="entry name" value="CONTACTIN"/>
    <property type="match status" value="1"/>
</dbReference>
<evidence type="ECO:0000259" key="6">
    <source>
        <dbReference type="PROSITE" id="PS50835"/>
    </source>
</evidence>
<dbReference type="Gene3D" id="3.30.160.710">
    <property type="match status" value="1"/>
</dbReference>
<organism evidence="7 8">
    <name type="scientific">Prosthecobacter dejongeii</name>
    <dbReference type="NCBI Taxonomy" id="48465"/>
    <lineage>
        <taxon>Bacteria</taxon>
        <taxon>Pseudomonadati</taxon>
        <taxon>Verrucomicrobiota</taxon>
        <taxon>Verrucomicrobiia</taxon>
        <taxon>Verrucomicrobiales</taxon>
        <taxon>Verrucomicrobiaceae</taxon>
        <taxon>Prosthecobacter</taxon>
    </lineage>
</organism>
<dbReference type="Gene3D" id="2.60.40.2030">
    <property type="match status" value="2"/>
</dbReference>
<dbReference type="InterPro" id="IPR007110">
    <property type="entry name" value="Ig-like_dom"/>
</dbReference>
<dbReference type="SUPFAM" id="SSF63829">
    <property type="entry name" value="Calcium-dependent phosphotriesterase"/>
    <property type="match status" value="2"/>
</dbReference>
<evidence type="ECO:0000256" key="1">
    <source>
        <dbReference type="ARBA" id="ARBA00022729"/>
    </source>
</evidence>
<dbReference type="Pfam" id="PF18887">
    <property type="entry name" value="MBG_3"/>
    <property type="match status" value="1"/>
</dbReference>
<dbReference type="SMART" id="SM00409">
    <property type="entry name" value="IG"/>
    <property type="match status" value="6"/>
</dbReference>
<feature type="domain" description="Ig-like" evidence="6">
    <location>
        <begin position="544"/>
        <end position="629"/>
    </location>
</feature>
<dbReference type="InterPro" id="IPR003599">
    <property type="entry name" value="Ig_sub"/>
</dbReference>
<dbReference type="NCBIfam" id="TIGR02608">
    <property type="entry name" value="delta_60_rpt"/>
    <property type="match status" value="10"/>
</dbReference>
<dbReference type="SMART" id="SM00408">
    <property type="entry name" value="IGc2"/>
    <property type="match status" value="4"/>
</dbReference>
<dbReference type="InterPro" id="IPR043772">
    <property type="entry name" value="MBG_3"/>
</dbReference>
<feature type="chain" id="PRO_5031396163" evidence="5">
    <location>
        <begin position="24"/>
        <end position="3543"/>
    </location>
</feature>
<dbReference type="InterPro" id="IPR013431">
    <property type="entry name" value="Delta_60_rpt"/>
</dbReference>
<gene>
    <name evidence="7" type="ORF">HNQ64_002557</name>
</gene>
<dbReference type="GO" id="GO:0007154">
    <property type="term" value="P:cell communication"/>
    <property type="evidence" value="ECO:0007669"/>
    <property type="project" value="InterPro"/>
</dbReference>
<feature type="domain" description="Ig-like" evidence="6">
    <location>
        <begin position="2197"/>
        <end position="2283"/>
    </location>
</feature>
<comment type="caution">
    <text evidence="7">The sequence shown here is derived from an EMBL/GenBank/DDBJ whole genome shotgun (WGS) entry which is preliminary data.</text>
</comment>
<dbReference type="EMBL" id="JACHIF010000004">
    <property type="protein sequence ID" value="MBB5038299.1"/>
    <property type="molecule type" value="Genomic_DNA"/>
</dbReference>
<dbReference type="Pfam" id="PF17164">
    <property type="entry name" value="DUF5122"/>
    <property type="match status" value="16"/>
</dbReference>
<dbReference type="InterPro" id="IPR003644">
    <property type="entry name" value="Calx_beta"/>
</dbReference>
<keyword evidence="2" id="KW-0677">Repeat</keyword>
<evidence type="ECO:0000256" key="4">
    <source>
        <dbReference type="ARBA" id="ARBA00023157"/>
    </source>
</evidence>
<dbReference type="Proteomes" id="UP000534294">
    <property type="component" value="Unassembled WGS sequence"/>
</dbReference>
<evidence type="ECO:0000313" key="8">
    <source>
        <dbReference type="Proteomes" id="UP000534294"/>
    </source>
</evidence>
<feature type="domain" description="Ig-like" evidence="6">
    <location>
        <begin position="1116"/>
        <end position="1200"/>
    </location>
</feature>
<dbReference type="Pfam" id="PF07679">
    <property type="entry name" value="I-set"/>
    <property type="match status" value="2"/>
</dbReference>
<dbReference type="Pfam" id="PF13927">
    <property type="entry name" value="Ig_3"/>
    <property type="match status" value="1"/>
</dbReference>